<dbReference type="AlphaFoldDB" id="A0A7N4PWR0"/>
<dbReference type="InterPro" id="IPR002475">
    <property type="entry name" value="Bcl2-like"/>
</dbReference>
<dbReference type="GO" id="GO:0033106">
    <property type="term" value="C:cis-Golgi network membrane"/>
    <property type="evidence" value="ECO:0007669"/>
    <property type="project" value="Ensembl"/>
</dbReference>
<evidence type="ECO:0000256" key="4">
    <source>
        <dbReference type="ARBA" id="ARBA00022703"/>
    </source>
</evidence>
<dbReference type="GO" id="GO:0005634">
    <property type="term" value="C:nucleus"/>
    <property type="evidence" value="ECO:0007669"/>
    <property type="project" value="Ensembl"/>
</dbReference>
<sequence>MEVLRRSSVFAAEVMEVFDRSPTDKELVSQAKALCREYIQSRLSRAGLGWSKPEYKAPTPGGKLAEISSILLRLGDELEYIRPNVYRNIARQLNISLQSESVVTDAFLAVATQIFAAGITWGKVVSLYAVAAGLAVDCVRQAQPAMVHTIVDCLGEFVRKTLVTWLKRRGGWVRGPAEAGEGAPQRLGKGPRGGWVRGPKEAGEGAPWRLGKGSRGGWVRGLLEAG</sequence>
<dbReference type="GO" id="GO:0072332">
    <property type="term" value="P:intrinsic apoptotic signaling pathway by p53 class mediator"/>
    <property type="evidence" value="ECO:0007669"/>
    <property type="project" value="Ensembl"/>
</dbReference>
<dbReference type="GO" id="GO:0051259">
    <property type="term" value="P:protein complex oligomerization"/>
    <property type="evidence" value="ECO:0007669"/>
    <property type="project" value="Ensembl"/>
</dbReference>
<dbReference type="PANTHER" id="PTHR11256">
    <property type="entry name" value="BCL-2 RELATED"/>
    <property type="match status" value="1"/>
</dbReference>
<dbReference type="Proteomes" id="UP000007648">
    <property type="component" value="Unassembled WGS sequence"/>
</dbReference>
<dbReference type="SUPFAM" id="SSF56854">
    <property type="entry name" value="Bcl-2 inhibitors of programmed cell death"/>
    <property type="match status" value="1"/>
</dbReference>
<dbReference type="GO" id="GO:0051902">
    <property type="term" value="P:negative regulation of mitochondrial depolarization"/>
    <property type="evidence" value="ECO:0007669"/>
    <property type="project" value="Ensembl"/>
</dbReference>
<evidence type="ECO:0000313" key="11">
    <source>
        <dbReference type="Proteomes" id="UP000007648"/>
    </source>
</evidence>
<dbReference type="PANTHER" id="PTHR11256:SF48">
    <property type="entry name" value="BCL-2-RELATED OVARIAN KILLER PROTEIN"/>
    <property type="match status" value="1"/>
</dbReference>
<dbReference type="GO" id="GO:0010506">
    <property type="term" value="P:regulation of autophagy"/>
    <property type="evidence" value="ECO:0007669"/>
    <property type="project" value="Ensembl"/>
</dbReference>
<dbReference type="GO" id="GO:0051402">
    <property type="term" value="P:neuron apoptotic process"/>
    <property type="evidence" value="ECO:0007669"/>
    <property type="project" value="Ensembl"/>
</dbReference>
<name>A0A7N4PWR0_SARHA</name>
<dbReference type="GeneTree" id="ENSGT01130000278292"/>
<dbReference type="InterPro" id="IPR036834">
    <property type="entry name" value="Bcl-2-like_sf"/>
</dbReference>
<dbReference type="GO" id="GO:1902237">
    <property type="term" value="P:positive regulation of endoplasmic reticulum stress-induced intrinsic apoptotic signaling pathway"/>
    <property type="evidence" value="ECO:0007669"/>
    <property type="project" value="Ensembl"/>
</dbReference>
<dbReference type="GO" id="GO:0005743">
    <property type="term" value="C:mitochondrial inner membrane"/>
    <property type="evidence" value="ECO:0007669"/>
    <property type="project" value="Ensembl"/>
</dbReference>
<feature type="region of interest" description="Disordered" evidence="8">
    <location>
        <begin position="176"/>
        <end position="205"/>
    </location>
</feature>
<keyword evidence="4" id="KW-0053">Apoptosis</keyword>
<dbReference type="CDD" id="cd06845">
    <property type="entry name" value="Bcl-2_like"/>
    <property type="match status" value="1"/>
</dbReference>
<dbReference type="GO" id="GO:1900119">
    <property type="term" value="P:positive regulation of execution phase of apoptosis"/>
    <property type="evidence" value="ECO:0007669"/>
    <property type="project" value="Ensembl"/>
</dbReference>
<evidence type="ECO:0000256" key="3">
    <source>
        <dbReference type="ARBA" id="ARBA00022692"/>
    </source>
</evidence>
<feature type="domain" description="Bcl-2 Bcl-2 homology region 1-3" evidence="9">
    <location>
        <begin position="71"/>
        <end position="172"/>
    </location>
</feature>
<dbReference type="GO" id="GO:0001836">
    <property type="term" value="P:release of cytochrome c from mitochondria"/>
    <property type="evidence" value="ECO:0007669"/>
    <property type="project" value="Ensembl"/>
</dbReference>
<dbReference type="GO" id="GO:1904708">
    <property type="term" value="P:regulation of granulosa cell apoptotic process"/>
    <property type="evidence" value="ECO:0007669"/>
    <property type="project" value="Ensembl"/>
</dbReference>
<dbReference type="GO" id="GO:1901029">
    <property type="term" value="P:negative regulation of mitochondrial outer membrane permeabilization involved in apoptotic signaling pathway"/>
    <property type="evidence" value="ECO:0007669"/>
    <property type="project" value="Ensembl"/>
</dbReference>
<protein>
    <recommendedName>
        <fullName evidence="7">Bcl-2-related ovarian killer protein</fullName>
    </recommendedName>
</protein>
<reference evidence="10" key="3">
    <citation type="submission" date="2025-09" db="UniProtKB">
        <authorList>
            <consortium name="Ensembl"/>
        </authorList>
    </citation>
    <scope>IDENTIFICATION</scope>
</reference>
<dbReference type="GO" id="GO:0042803">
    <property type="term" value="F:protein homodimerization activity"/>
    <property type="evidence" value="ECO:0007669"/>
    <property type="project" value="Ensembl"/>
</dbReference>
<proteinExistence type="inferred from homology"/>
<organism evidence="10 11">
    <name type="scientific">Sarcophilus harrisii</name>
    <name type="common">Tasmanian devil</name>
    <name type="synonym">Sarcophilus laniarius</name>
    <dbReference type="NCBI Taxonomy" id="9305"/>
    <lineage>
        <taxon>Eukaryota</taxon>
        <taxon>Metazoa</taxon>
        <taxon>Chordata</taxon>
        <taxon>Craniata</taxon>
        <taxon>Vertebrata</taxon>
        <taxon>Euteleostomi</taxon>
        <taxon>Mammalia</taxon>
        <taxon>Metatheria</taxon>
        <taxon>Dasyuromorphia</taxon>
        <taxon>Dasyuridae</taxon>
        <taxon>Sarcophilus</taxon>
    </lineage>
</organism>
<dbReference type="GO" id="GO:0005102">
    <property type="term" value="F:signaling receptor binding"/>
    <property type="evidence" value="ECO:0007669"/>
    <property type="project" value="Ensembl"/>
</dbReference>
<dbReference type="GO" id="GO:1901030">
    <property type="term" value="P:positive regulation of mitochondrial outer membrane permeabilization involved in apoptotic signaling pathway"/>
    <property type="evidence" value="ECO:0007669"/>
    <property type="project" value="Ensembl"/>
</dbReference>
<dbReference type="GO" id="GO:1903899">
    <property type="term" value="P:positive regulation of PERK-mediated unfolded protein response"/>
    <property type="evidence" value="ECO:0007669"/>
    <property type="project" value="Ensembl"/>
</dbReference>
<evidence type="ECO:0000256" key="5">
    <source>
        <dbReference type="ARBA" id="ARBA00022989"/>
    </source>
</evidence>
<dbReference type="GO" id="GO:0005789">
    <property type="term" value="C:endoplasmic reticulum membrane"/>
    <property type="evidence" value="ECO:0007669"/>
    <property type="project" value="Ensembl"/>
</dbReference>
<evidence type="ECO:0000256" key="2">
    <source>
        <dbReference type="ARBA" id="ARBA00009458"/>
    </source>
</evidence>
<dbReference type="GO" id="GO:0051400">
    <property type="term" value="F:BH domain binding"/>
    <property type="evidence" value="ECO:0007669"/>
    <property type="project" value="TreeGrafter"/>
</dbReference>
<dbReference type="GO" id="GO:0055038">
    <property type="term" value="C:recycling endosome membrane"/>
    <property type="evidence" value="ECO:0007669"/>
    <property type="project" value="Ensembl"/>
</dbReference>
<dbReference type="Gene3D" id="1.10.437.10">
    <property type="entry name" value="Blc2-like"/>
    <property type="match status" value="1"/>
</dbReference>
<dbReference type="GO" id="GO:0051480">
    <property type="term" value="P:regulation of cytosolic calcium ion concentration"/>
    <property type="evidence" value="ECO:0007669"/>
    <property type="project" value="Ensembl"/>
</dbReference>
<accession>A0A7N4PWR0</accession>
<dbReference type="GO" id="GO:0043524">
    <property type="term" value="P:negative regulation of neuron apoptotic process"/>
    <property type="evidence" value="ECO:0007669"/>
    <property type="project" value="Ensembl"/>
</dbReference>
<reference evidence="10" key="2">
    <citation type="submission" date="2025-08" db="UniProtKB">
        <authorList>
            <consortium name="Ensembl"/>
        </authorList>
    </citation>
    <scope>IDENTIFICATION</scope>
</reference>
<keyword evidence="11" id="KW-1185">Reference proteome</keyword>
<dbReference type="FunFam" id="1.10.437.10:FF:000005">
    <property type="entry name" value="bcl-2-related ovarian killer protein"/>
    <property type="match status" value="1"/>
</dbReference>
<evidence type="ECO:0000313" key="10">
    <source>
        <dbReference type="Ensembl" id="ENSSHAP00000043191.1"/>
    </source>
</evidence>
<dbReference type="Ensembl" id="ENSSHAT00000034239.1">
    <property type="protein sequence ID" value="ENSSHAP00000043191.1"/>
    <property type="gene ID" value="ENSSHAG00000021893.1"/>
</dbReference>
<evidence type="ECO:0000259" key="9">
    <source>
        <dbReference type="SMART" id="SM00337"/>
    </source>
</evidence>
<dbReference type="GO" id="GO:0060546">
    <property type="term" value="P:negative regulation of necroptotic process"/>
    <property type="evidence" value="ECO:0007669"/>
    <property type="project" value="Ensembl"/>
</dbReference>
<dbReference type="GO" id="GO:0031625">
    <property type="term" value="F:ubiquitin protein ligase binding"/>
    <property type="evidence" value="ECO:0007669"/>
    <property type="project" value="Ensembl"/>
</dbReference>
<dbReference type="SMART" id="SM00337">
    <property type="entry name" value="BCL"/>
    <property type="match status" value="1"/>
</dbReference>
<dbReference type="GO" id="GO:0008630">
    <property type="term" value="P:intrinsic apoptotic signaling pathway in response to DNA damage"/>
    <property type="evidence" value="ECO:0007669"/>
    <property type="project" value="TreeGrafter"/>
</dbReference>
<dbReference type="GO" id="GO:0006921">
    <property type="term" value="P:cellular component disassembly involved in execution phase of apoptosis"/>
    <property type="evidence" value="ECO:0007669"/>
    <property type="project" value="Ensembl"/>
</dbReference>
<keyword evidence="5" id="KW-1133">Transmembrane helix</keyword>
<dbReference type="InterPro" id="IPR026298">
    <property type="entry name" value="Bcl-2_fam"/>
</dbReference>
<dbReference type="GO" id="GO:0032588">
    <property type="term" value="C:trans-Golgi network membrane"/>
    <property type="evidence" value="ECO:0007669"/>
    <property type="project" value="Ensembl"/>
</dbReference>
<evidence type="ECO:0000256" key="8">
    <source>
        <dbReference type="SAM" id="MobiDB-lite"/>
    </source>
</evidence>
<dbReference type="PROSITE" id="PS50062">
    <property type="entry name" value="BCL2_FAMILY"/>
    <property type="match status" value="1"/>
</dbReference>
<dbReference type="GO" id="GO:0031901">
    <property type="term" value="C:early endosome membrane"/>
    <property type="evidence" value="ECO:0007669"/>
    <property type="project" value="Ensembl"/>
</dbReference>
<reference evidence="10 11" key="1">
    <citation type="journal article" date="2011" name="Proc. Natl. Acad. Sci. U.S.A.">
        <title>Genetic diversity and population structure of the endangered marsupial Sarcophilus harrisii (Tasmanian devil).</title>
        <authorList>
            <person name="Miller W."/>
            <person name="Hayes V.M."/>
            <person name="Ratan A."/>
            <person name="Petersen D.C."/>
            <person name="Wittekindt N.E."/>
            <person name="Miller J."/>
            <person name="Walenz B."/>
            <person name="Knight J."/>
            <person name="Qi J."/>
            <person name="Zhao F."/>
            <person name="Wang Q."/>
            <person name="Bedoya-Reina O.C."/>
            <person name="Katiyar N."/>
            <person name="Tomsho L.P."/>
            <person name="Kasson L.M."/>
            <person name="Hardie R.A."/>
            <person name="Woodbridge P."/>
            <person name="Tindall E.A."/>
            <person name="Bertelsen M.F."/>
            <person name="Dixon D."/>
            <person name="Pyecroft S."/>
            <person name="Helgen K.M."/>
            <person name="Lesk A.M."/>
            <person name="Pringle T.H."/>
            <person name="Patterson N."/>
            <person name="Zhang Y."/>
            <person name="Kreiss A."/>
            <person name="Woods G.M."/>
            <person name="Jones M.E."/>
            <person name="Schuster S.C."/>
        </authorList>
    </citation>
    <scope>NUCLEOTIDE SEQUENCE [LARGE SCALE GENOMIC DNA]</scope>
</reference>
<evidence type="ECO:0000256" key="6">
    <source>
        <dbReference type="ARBA" id="ARBA00023136"/>
    </source>
</evidence>
<keyword evidence="6" id="KW-0472">Membrane</keyword>
<dbReference type="InParanoid" id="A0A7N4PWR0"/>
<dbReference type="GO" id="GO:0005741">
    <property type="term" value="C:mitochondrial outer membrane"/>
    <property type="evidence" value="ECO:0007669"/>
    <property type="project" value="TreeGrafter"/>
</dbReference>
<evidence type="ECO:0000256" key="7">
    <source>
        <dbReference type="ARBA" id="ARBA00068157"/>
    </source>
</evidence>
<gene>
    <name evidence="10" type="primary">BOK</name>
</gene>
<dbReference type="Pfam" id="PF00452">
    <property type="entry name" value="Bcl-2"/>
    <property type="match status" value="1"/>
</dbReference>
<comment type="similarity">
    <text evidence="2">Belongs to the Bcl-2 family.</text>
</comment>
<dbReference type="GO" id="GO:0097192">
    <property type="term" value="P:extrinsic apoptotic signaling pathway in absence of ligand"/>
    <property type="evidence" value="ECO:0007669"/>
    <property type="project" value="TreeGrafter"/>
</dbReference>
<evidence type="ECO:0000256" key="1">
    <source>
        <dbReference type="ARBA" id="ARBA00004167"/>
    </source>
</evidence>
<dbReference type="PRINTS" id="PR01862">
    <property type="entry name" value="BCL2FAMILY"/>
</dbReference>
<keyword evidence="3" id="KW-0812">Transmembrane</keyword>
<dbReference type="GO" id="GO:1901382">
    <property type="term" value="P:regulation of chorionic trophoblast cell proliferation"/>
    <property type="evidence" value="ECO:0007669"/>
    <property type="project" value="Ensembl"/>
</dbReference>
<dbReference type="InterPro" id="IPR046371">
    <property type="entry name" value="Bcl-2_BH1-3"/>
</dbReference>
<dbReference type="FunCoup" id="A0A7N4PWR0">
    <property type="interactions" value="208"/>
</dbReference>
<comment type="subcellular location">
    <subcellularLocation>
        <location evidence="1">Membrane</location>
        <topology evidence="1">Single-pass membrane protein</topology>
    </subcellularLocation>
</comment>